<comment type="caution">
    <text evidence="1">The sequence shown here is derived from an EMBL/GenBank/DDBJ whole genome shotgun (WGS) entry which is preliminary data.</text>
</comment>
<accession>A0ABV0TPW1</accession>
<dbReference type="EMBL" id="JAHRIQ010042358">
    <property type="protein sequence ID" value="MEQ2234955.1"/>
    <property type="molecule type" value="Genomic_DNA"/>
</dbReference>
<dbReference type="Proteomes" id="UP001482620">
    <property type="component" value="Unassembled WGS sequence"/>
</dbReference>
<sequence length="124" mass="14001">MENSCGTPMVHPHPKALHEWYCDGAGRGRCLFFNASISPHQREKKEYGVLVYFLPAANLPGHVHPPLDRMSKENIDQRSSQEVHGNSGRAAEMHSLGGRTCKQHNCYMCTLQSGLYRRVAKRKP</sequence>
<reference evidence="1 2" key="1">
    <citation type="submission" date="2021-06" db="EMBL/GenBank/DDBJ databases">
        <authorList>
            <person name="Palmer J.M."/>
        </authorList>
    </citation>
    <scope>NUCLEOTIDE SEQUENCE [LARGE SCALE GENOMIC DNA]</scope>
    <source>
        <strain evidence="2">if_2019</strain>
        <tissue evidence="1">Muscle</tissue>
    </source>
</reference>
<name>A0ABV0TPW1_9TELE</name>
<keyword evidence="2" id="KW-1185">Reference proteome</keyword>
<protein>
    <submittedName>
        <fullName evidence="1">Uncharacterized protein</fullName>
    </submittedName>
</protein>
<evidence type="ECO:0000313" key="1">
    <source>
        <dbReference type="EMBL" id="MEQ2234955.1"/>
    </source>
</evidence>
<proteinExistence type="predicted"/>
<evidence type="ECO:0000313" key="2">
    <source>
        <dbReference type="Proteomes" id="UP001482620"/>
    </source>
</evidence>
<gene>
    <name evidence="1" type="ORF">ILYODFUR_036682</name>
</gene>
<organism evidence="1 2">
    <name type="scientific">Ilyodon furcidens</name>
    <name type="common">goldbreast splitfin</name>
    <dbReference type="NCBI Taxonomy" id="33524"/>
    <lineage>
        <taxon>Eukaryota</taxon>
        <taxon>Metazoa</taxon>
        <taxon>Chordata</taxon>
        <taxon>Craniata</taxon>
        <taxon>Vertebrata</taxon>
        <taxon>Euteleostomi</taxon>
        <taxon>Actinopterygii</taxon>
        <taxon>Neopterygii</taxon>
        <taxon>Teleostei</taxon>
        <taxon>Neoteleostei</taxon>
        <taxon>Acanthomorphata</taxon>
        <taxon>Ovalentaria</taxon>
        <taxon>Atherinomorphae</taxon>
        <taxon>Cyprinodontiformes</taxon>
        <taxon>Goodeidae</taxon>
        <taxon>Ilyodon</taxon>
    </lineage>
</organism>